<keyword evidence="3" id="KW-1185">Reference proteome</keyword>
<dbReference type="EMBL" id="KN833755">
    <property type="protein sequence ID" value="KIK21156.1"/>
    <property type="molecule type" value="Genomic_DNA"/>
</dbReference>
<accession>A0A0C9YWI4</accession>
<protein>
    <submittedName>
        <fullName evidence="2">Uncharacterized protein</fullName>
    </submittedName>
</protein>
<gene>
    <name evidence="2" type="ORF">PISMIDRAFT_566914</name>
</gene>
<sequence>MCIQATTRRGPTGPTFLSEESNPCGLPRPSHHENTTVELIRENNSDQMPVCITDAVIDTREFTQVKRVTRGLTHTHPPVLRTNHGGTVNVRVCYPLSGCACTAMFAQKCRPYSGNRPTGVKTLSAITYEISTALHLSRHPPRWGTLPNVGRTTKKKLTVLVRTGVARRSYVFNDAPYKSRPQY</sequence>
<dbReference type="HOGENOM" id="CLU_1475721_0_0_1"/>
<dbReference type="Proteomes" id="UP000054018">
    <property type="component" value="Unassembled WGS sequence"/>
</dbReference>
<dbReference type="AlphaFoldDB" id="A0A0C9YWI4"/>
<feature type="region of interest" description="Disordered" evidence="1">
    <location>
        <begin position="1"/>
        <end position="32"/>
    </location>
</feature>
<evidence type="ECO:0000256" key="1">
    <source>
        <dbReference type="SAM" id="MobiDB-lite"/>
    </source>
</evidence>
<reference evidence="2 3" key="1">
    <citation type="submission" date="2014-04" db="EMBL/GenBank/DDBJ databases">
        <authorList>
            <consortium name="DOE Joint Genome Institute"/>
            <person name="Kuo A."/>
            <person name="Kohler A."/>
            <person name="Costa M.D."/>
            <person name="Nagy L.G."/>
            <person name="Floudas D."/>
            <person name="Copeland A."/>
            <person name="Barry K.W."/>
            <person name="Cichocki N."/>
            <person name="Veneault-Fourrey C."/>
            <person name="LaButti K."/>
            <person name="Lindquist E.A."/>
            <person name="Lipzen A."/>
            <person name="Lundell T."/>
            <person name="Morin E."/>
            <person name="Murat C."/>
            <person name="Sun H."/>
            <person name="Tunlid A."/>
            <person name="Henrissat B."/>
            <person name="Grigoriev I.V."/>
            <person name="Hibbett D.S."/>
            <person name="Martin F."/>
            <person name="Nordberg H.P."/>
            <person name="Cantor M.N."/>
            <person name="Hua S.X."/>
        </authorList>
    </citation>
    <scope>NUCLEOTIDE SEQUENCE [LARGE SCALE GENOMIC DNA]</scope>
    <source>
        <strain evidence="2 3">441</strain>
    </source>
</reference>
<organism evidence="2 3">
    <name type="scientific">Pisolithus microcarpus 441</name>
    <dbReference type="NCBI Taxonomy" id="765257"/>
    <lineage>
        <taxon>Eukaryota</taxon>
        <taxon>Fungi</taxon>
        <taxon>Dikarya</taxon>
        <taxon>Basidiomycota</taxon>
        <taxon>Agaricomycotina</taxon>
        <taxon>Agaricomycetes</taxon>
        <taxon>Agaricomycetidae</taxon>
        <taxon>Boletales</taxon>
        <taxon>Sclerodermatineae</taxon>
        <taxon>Pisolithaceae</taxon>
        <taxon>Pisolithus</taxon>
    </lineage>
</organism>
<reference evidence="3" key="2">
    <citation type="submission" date="2015-01" db="EMBL/GenBank/DDBJ databases">
        <title>Evolutionary Origins and Diversification of the Mycorrhizal Mutualists.</title>
        <authorList>
            <consortium name="DOE Joint Genome Institute"/>
            <consortium name="Mycorrhizal Genomics Consortium"/>
            <person name="Kohler A."/>
            <person name="Kuo A."/>
            <person name="Nagy L.G."/>
            <person name="Floudas D."/>
            <person name="Copeland A."/>
            <person name="Barry K.W."/>
            <person name="Cichocki N."/>
            <person name="Veneault-Fourrey C."/>
            <person name="LaButti K."/>
            <person name="Lindquist E.A."/>
            <person name="Lipzen A."/>
            <person name="Lundell T."/>
            <person name="Morin E."/>
            <person name="Murat C."/>
            <person name="Riley R."/>
            <person name="Ohm R."/>
            <person name="Sun H."/>
            <person name="Tunlid A."/>
            <person name="Henrissat B."/>
            <person name="Grigoriev I.V."/>
            <person name="Hibbett D.S."/>
            <person name="Martin F."/>
        </authorList>
    </citation>
    <scope>NUCLEOTIDE SEQUENCE [LARGE SCALE GENOMIC DNA]</scope>
    <source>
        <strain evidence="3">441</strain>
    </source>
</reference>
<proteinExistence type="predicted"/>
<evidence type="ECO:0000313" key="3">
    <source>
        <dbReference type="Proteomes" id="UP000054018"/>
    </source>
</evidence>
<name>A0A0C9YWI4_9AGAM</name>
<evidence type="ECO:0000313" key="2">
    <source>
        <dbReference type="EMBL" id="KIK21156.1"/>
    </source>
</evidence>